<keyword evidence="3" id="KW-1185">Reference proteome</keyword>
<dbReference type="SUPFAM" id="SSF54236">
    <property type="entry name" value="Ubiquitin-like"/>
    <property type="match status" value="1"/>
</dbReference>
<dbReference type="GO" id="GO:0016925">
    <property type="term" value="P:protein sumoylation"/>
    <property type="evidence" value="ECO:0007669"/>
    <property type="project" value="EnsemblFungi"/>
</dbReference>
<reference evidence="2 3" key="1">
    <citation type="journal article" date="2013" name="Curr. Biol.">
        <title>Shared signatures of parasitism and phylogenomics unite Cryptomycota and microsporidia.</title>
        <authorList>
            <person name="James T.Y."/>
            <person name="Pelin A."/>
            <person name="Bonen L."/>
            <person name="Ahrendt S."/>
            <person name="Sain D."/>
            <person name="Corradi N."/>
            <person name="Stajich J.E."/>
        </authorList>
    </citation>
    <scope>NUCLEOTIDE SEQUENCE [LARGE SCALE GENOMIC DNA]</scope>
    <source>
        <strain evidence="2 3">CSF55</strain>
    </source>
</reference>
<accession>A0A075AWQ6</accession>
<dbReference type="OrthoDB" id="442921at2759"/>
<dbReference type="EMBL" id="KE561074">
    <property type="protein sequence ID" value="EPZ33117.1"/>
    <property type="molecule type" value="Genomic_DNA"/>
</dbReference>
<dbReference type="GO" id="GO:0000794">
    <property type="term" value="C:condensed nuclear chromosome"/>
    <property type="evidence" value="ECO:0007669"/>
    <property type="project" value="EnsemblFungi"/>
</dbReference>
<organism evidence="2 3">
    <name type="scientific">Rozella allomycis (strain CSF55)</name>
    <dbReference type="NCBI Taxonomy" id="988480"/>
    <lineage>
        <taxon>Eukaryota</taxon>
        <taxon>Fungi</taxon>
        <taxon>Fungi incertae sedis</taxon>
        <taxon>Cryptomycota</taxon>
        <taxon>Cryptomycota incertae sedis</taxon>
        <taxon>Rozella</taxon>
    </lineage>
</organism>
<dbReference type="GO" id="GO:0031386">
    <property type="term" value="F:protein tag activity"/>
    <property type="evidence" value="ECO:0007669"/>
    <property type="project" value="EnsemblFungi"/>
</dbReference>
<dbReference type="AlphaFoldDB" id="A0A075AWQ6"/>
<dbReference type="Proteomes" id="UP000030755">
    <property type="component" value="Unassembled WGS sequence"/>
</dbReference>
<dbReference type="InterPro" id="IPR022617">
    <property type="entry name" value="Rad60/SUMO-like_dom"/>
</dbReference>
<dbReference type="PROSITE" id="PS50053">
    <property type="entry name" value="UBIQUITIN_2"/>
    <property type="match status" value="1"/>
</dbReference>
<dbReference type="InterPro" id="IPR000626">
    <property type="entry name" value="Ubiquitin-like_dom"/>
</dbReference>
<name>A0A075AWQ6_ROZAC</name>
<dbReference type="PANTHER" id="PTHR10562">
    <property type="entry name" value="SMALL UBIQUITIN-RELATED MODIFIER"/>
    <property type="match status" value="1"/>
</dbReference>
<dbReference type="GO" id="GO:0042802">
    <property type="term" value="F:identical protein binding"/>
    <property type="evidence" value="ECO:0007669"/>
    <property type="project" value="EnsemblFungi"/>
</dbReference>
<proteinExistence type="predicted"/>
<dbReference type="Gene3D" id="3.10.20.90">
    <property type="entry name" value="Phosphatidylinositol 3-kinase Catalytic Subunit, Chain A, domain 1"/>
    <property type="match status" value="1"/>
</dbReference>
<sequence length="92" mass="10058">MGELGAEENKPDLIKLTVKASDGSELAFKVKKTTAMRKIMDSFCDKTGKNSTSVRFMFDGDEIEKDATPESLGLEDGDMIEAKTKQLGGFAY</sequence>
<dbReference type="OMA" id="MKIYCAR"/>
<protein>
    <submittedName>
        <fullName evidence="2">Small ubiquitin-related modifier, SUMO domain-containing protein</fullName>
    </submittedName>
</protein>
<dbReference type="STRING" id="988480.A0A075AWQ6"/>
<gene>
    <name evidence="2" type="ORF">O9G_003113</name>
</gene>
<evidence type="ECO:0000313" key="3">
    <source>
        <dbReference type="Proteomes" id="UP000030755"/>
    </source>
</evidence>
<dbReference type="Pfam" id="PF11976">
    <property type="entry name" value="Rad60-SLD"/>
    <property type="match status" value="1"/>
</dbReference>
<evidence type="ECO:0000313" key="2">
    <source>
        <dbReference type="EMBL" id="EPZ33117.1"/>
    </source>
</evidence>
<dbReference type="GO" id="GO:0005940">
    <property type="term" value="C:septin ring"/>
    <property type="evidence" value="ECO:0007669"/>
    <property type="project" value="EnsemblFungi"/>
</dbReference>
<dbReference type="HOGENOM" id="CLU_148322_4_0_1"/>
<dbReference type="SMART" id="SM00213">
    <property type="entry name" value="UBQ"/>
    <property type="match status" value="1"/>
</dbReference>
<evidence type="ECO:0000259" key="1">
    <source>
        <dbReference type="PROSITE" id="PS50053"/>
    </source>
</evidence>
<dbReference type="InterPro" id="IPR029071">
    <property type="entry name" value="Ubiquitin-like_domsf"/>
</dbReference>
<feature type="domain" description="Ubiquitin-like" evidence="1">
    <location>
        <begin position="14"/>
        <end position="89"/>
    </location>
</feature>